<reference evidence="1" key="1">
    <citation type="submission" date="2014-09" db="EMBL/GenBank/DDBJ databases">
        <authorList>
            <person name="Magalhaes I.L.F."/>
            <person name="Oliveira U."/>
            <person name="Santos F.R."/>
            <person name="Vidigal T.H.D.A."/>
            <person name="Brescovit A.D."/>
            <person name="Santos A.J."/>
        </authorList>
    </citation>
    <scope>NUCLEOTIDE SEQUENCE</scope>
    <source>
        <tissue evidence="1">Shoot tissue taken approximately 20 cm above the soil surface</tissue>
    </source>
</reference>
<dbReference type="EMBL" id="GBRH01248781">
    <property type="protein sequence ID" value="JAD49114.1"/>
    <property type="molecule type" value="Transcribed_RNA"/>
</dbReference>
<accession>A0A0A9ABV4</accession>
<sequence length="19" mass="2374">MFQSAPWNYPFQFLRTIQV</sequence>
<dbReference type="AlphaFoldDB" id="A0A0A9ABV4"/>
<name>A0A0A9ABV4_ARUDO</name>
<evidence type="ECO:0000313" key="1">
    <source>
        <dbReference type="EMBL" id="JAD49114.1"/>
    </source>
</evidence>
<protein>
    <submittedName>
        <fullName evidence="1">Uncharacterized protein</fullName>
    </submittedName>
</protein>
<organism evidence="1">
    <name type="scientific">Arundo donax</name>
    <name type="common">Giant reed</name>
    <name type="synonym">Donax arundinaceus</name>
    <dbReference type="NCBI Taxonomy" id="35708"/>
    <lineage>
        <taxon>Eukaryota</taxon>
        <taxon>Viridiplantae</taxon>
        <taxon>Streptophyta</taxon>
        <taxon>Embryophyta</taxon>
        <taxon>Tracheophyta</taxon>
        <taxon>Spermatophyta</taxon>
        <taxon>Magnoliopsida</taxon>
        <taxon>Liliopsida</taxon>
        <taxon>Poales</taxon>
        <taxon>Poaceae</taxon>
        <taxon>PACMAD clade</taxon>
        <taxon>Arundinoideae</taxon>
        <taxon>Arundineae</taxon>
        <taxon>Arundo</taxon>
    </lineage>
</organism>
<reference evidence="1" key="2">
    <citation type="journal article" date="2015" name="Data Brief">
        <title>Shoot transcriptome of the giant reed, Arundo donax.</title>
        <authorList>
            <person name="Barrero R.A."/>
            <person name="Guerrero F.D."/>
            <person name="Moolhuijzen P."/>
            <person name="Goolsby J.A."/>
            <person name="Tidwell J."/>
            <person name="Bellgard S.E."/>
            <person name="Bellgard M.I."/>
        </authorList>
    </citation>
    <scope>NUCLEOTIDE SEQUENCE</scope>
    <source>
        <tissue evidence="1">Shoot tissue taken approximately 20 cm above the soil surface</tissue>
    </source>
</reference>
<proteinExistence type="predicted"/>